<dbReference type="Pfam" id="PF25975">
    <property type="entry name" value="CzcB_C"/>
    <property type="match status" value="1"/>
</dbReference>
<dbReference type="GO" id="GO:0060003">
    <property type="term" value="P:copper ion export"/>
    <property type="evidence" value="ECO:0007669"/>
    <property type="project" value="TreeGrafter"/>
</dbReference>
<feature type="chain" id="PRO_5018528472" evidence="3">
    <location>
        <begin position="31"/>
        <end position="462"/>
    </location>
</feature>
<evidence type="ECO:0000259" key="7">
    <source>
        <dbReference type="Pfam" id="PF25954"/>
    </source>
</evidence>
<evidence type="ECO:0000313" key="10">
    <source>
        <dbReference type="Proteomes" id="UP000280066"/>
    </source>
</evidence>
<organism evidence="9 10">
    <name type="scientific">Hymenobacter metallilatus</name>
    <dbReference type="NCBI Taxonomy" id="2493666"/>
    <lineage>
        <taxon>Bacteria</taxon>
        <taxon>Pseudomonadati</taxon>
        <taxon>Bacteroidota</taxon>
        <taxon>Cytophagia</taxon>
        <taxon>Cytophagales</taxon>
        <taxon>Hymenobacteraceae</taxon>
        <taxon>Hymenobacter</taxon>
    </lineage>
</organism>
<dbReference type="Pfam" id="PF25869">
    <property type="entry name" value="3HB_CusB"/>
    <property type="match status" value="1"/>
</dbReference>
<gene>
    <name evidence="9" type="ORF">EI290_19325</name>
</gene>
<dbReference type="Pfam" id="PF25954">
    <property type="entry name" value="Beta-barrel_RND_2"/>
    <property type="match status" value="1"/>
</dbReference>
<dbReference type="PROSITE" id="PS51257">
    <property type="entry name" value="PROKAR_LIPOPROTEIN"/>
    <property type="match status" value="1"/>
</dbReference>
<dbReference type="InterPro" id="IPR045800">
    <property type="entry name" value="HMBD"/>
</dbReference>
<evidence type="ECO:0000256" key="3">
    <source>
        <dbReference type="SAM" id="SignalP"/>
    </source>
</evidence>
<dbReference type="Proteomes" id="UP000280066">
    <property type="component" value="Unassembled WGS sequence"/>
</dbReference>
<dbReference type="Pfam" id="PF19335">
    <property type="entry name" value="HMBD"/>
    <property type="match status" value="1"/>
</dbReference>
<evidence type="ECO:0000256" key="2">
    <source>
        <dbReference type="SAM" id="MobiDB-lite"/>
    </source>
</evidence>
<feature type="signal peptide" evidence="3">
    <location>
        <begin position="1"/>
        <end position="30"/>
    </location>
</feature>
<evidence type="ECO:0000259" key="5">
    <source>
        <dbReference type="Pfam" id="PF25869"/>
    </source>
</evidence>
<dbReference type="InterPro" id="IPR051909">
    <property type="entry name" value="MFP_Cation_Efflux"/>
</dbReference>
<feature type="compositionally biased region" description="Gly residues" evidence="2">
    <location>
        <begin position="256"/>
        <end position="268"/>
    </location>
</feature>
<evidence type="ECO:0000256" key="1">
    <source>
        <dbReference type="ARBA" id="ARBA00022448"/>
    </source>
</evidence>
<evidence type="ECO:0000313" key="9">
    <source>
        <dbReference type="EMBL" id="RSK24504.1"/>
    </source>
</evidence>
<dbReference type="GO" id="GO:0030288">
    <property type="term" value="C:outer membrane-bounded periplasmic space"/>
    <property type="evidence" value="ECO:0007669"/>
    <property type="project" value="TreeGrafter"/>
</dbReference>
<dbReference type="InterPro" id="IPR058792">
    <property type="entry name" value="Beta-barrel_RND_2"/>
</dbReference>
<sequence>MKKSWNNSPWRARLVLVALPLLLLVGACQKAEKTADTTGSTTPAAETAGDLYTCPMHPQIIRDKPGKCPICGMDLVKKPKANTAAQAPAGEPLQNLLQSPDATVVANQATVQPEANAPQLSLTLPGRVEYDVRRNESIAARFGGRVDKLYIRYNYQPVTKGQKLLEVYSPELVTAQQELLFILTNDAENRTLLQGARQKLRLLGLTNGQISQVIRTHKPQYQVAIYSPYTGYVVEQPALAAAGMRALTPPPAPADGGMGGGSEMGGGTSAAAPAQNAAVPASALELKEGSYVTAGQSLFRVVNTDQVWGVFEPRPDELAGLRVGQAIRVVPEGSAGKPITARIDLVEPFFREGQSTGAIRVHLPNPGGRLRSGILLTGSVQVAPAGGLWLPRTAVVDLGNRQVAFVRSGGAFRSVVVQTGLRSGDRVQVLQGVTAQDQVAANAQFLVDSEGFVQTSKTDYHD</sequence>
<feature type="domain" description="CusB-like barrel-sandwich hybrid" evidence="6">
    <location>
        <begin position="137"/>
        <end position="235"/>
    </location>
</feature>
<dbReference type="GO" id="GO:0015679">
    <property type="term" value="P:plasma membrane copper ion transport"/>
    <property type="evidence" value="ECO:0007669"/>
    <property type="project" value="TreeGrafter"/>
</dbReference>
<keyword evidence="3" id="KW-0732">Signal</keyword>
<dbReference type="RefSeq" id="WP_125433316.1">
    <property type="nucleotide sequence ID" value="NZ_RWIS01000016.1"/>
</dbReference>
<evidence type="ECO:0000259" key="8">
    <source>
        <dbReference type="Pfam" id="PF25975"/>
    </source>
</evidence>
<dbReference type="Gene3D" id="2.40.30.170">
    <property type="match status" value="1"/>
</dbReference>
<reference evidence="9 10" key="1">
    <citation type="submission" date="2018-12" db="EMBL/GenBank/DDBJ databases">
        <authorList>
            <person name="Feng G."/>
            <person name="Zhu H."/>
        </authorList>
    </citation>
    <scope>NUCLEOTIDE SEQUENCE [LARGE SCALE GENOMIC DNA]</scope>
    <source>
        <strain evidence="9 10">9PBR-2</strain>
    </source>
</reference>
<dbReference type="PANTHER" id="PTHR30097:SF4">
    <property type="entry name" value="SLR6042 PROTEIN"/>
    <property type="match status" value="1"/>
</dbReference>
<dbReference type="AlphaFoldDB" id="A0A3R9N6C5"/>
<dbReference type="InterPro" id="IPR058791">
    <property type="entry name" value="3HB_CusB"/>
</dbReference>
<feature type="domain" description="CusB-like beta-barrel" evidence="7">
    <location>
        <begin position="307"/>
        <end position="380"/>
    </location>
</feature>
<keyword evidence="10" id="KW-1185">Reference proteome</keyword>
<comment type="caution">
    <text evidence="9">The sequence shown here is derived from an EMBL/GenBank/DDBJ whole genome shotgun (WGS) entry which is preliminary data.</text>
</comment>
<dbReference type="Gene3D" id="2.40.420.20">
    <property type="match status" value="1"/>
</dbReference>
<accession>A0A3R9N6C5</accession>
<dbReference type="PANTHER" id="PTHR30097">
    <property type="entry name" value="CATION EFFLUX SYSTEM PROTEIN CUSB"/>
    <property type="match status" value="1"/>
</dbReference>
<dbReference type="GO" id="GO:0046914">
    <property type="term" value="F:transition metal ion binding"/>
    <property type="evidence" value="ECO:0007669"/>
    <property type="project" value="TreeGrafter"/>
</dbReference>
<feature type="domain" description="CusB-like three alpha-helical bundle" evidence="5">
    <location>
        <begin position="171"/>
        <end position="221"/>
    </location>
</feature>
<dbReference type="SUPFAM" id="SSF111369">
    <property type="entry name" value="HlyD-like secretion proteins"/>
    <property type="match status" value="1"/>
</dbReference>
<dbReference type="Pfam" id="PF25919">
    <property type="entry name" value="BSH_CusB"/>
    <property type="match status" value="1"/>
</dbReference>
<feature type="domain" description="Heavy metal binding" evidence="4">
    <location>
        <begin position="52"/>
        <end position="78"/>
    </location>
</feature>
<dbReference type="Gene3D" id="6.10.140.730">
    <property type="match status" value="1"/>
</dbReference>
<evidence type="ECO:0000259" key="6">
    <source>
        <dbReference type="Pfam" id="PF25919"/>
    </source>
</evidence>
<name>A0A3R9N6C5_9BACT</name>
<dbReference type="EMBL" id="RWIS01000016">
    <property type="protein sequence ID" value="RSK24504.1"/>
    <property type="molecule type" value="Genomic_DNA"/>
</dbReference>
<keyword evidence="1" id="KW-0813">Transport</keyword>
<feature type="domain" description="CzcB-like C-terminal circularly permuted SH3-like" evidence="8">
    <location>
        <begin position="390"/>
        <end position="447"/>
    </location>
</feature>
<dbReference type="InterPro" id="IPR058790">
    <property type="entry name" value="BSH_CusB"/>
</dbReference>
<dbReference type="OrthoDB" id="9806939at2"/>
<protein>
    <submittedName>
        <fullName evidence="9">Efflux RND transporter periplasmic adaptor subunit</fullName>
    </submittedName>
</protein>
<proteinExistence type="predicted"/>
<evidence type="ECO:0000259" key="4">
    <source>
        <dbReference type="Pfam" id="PF19335"/>
    </source>
</evidence>
<feature type="region of interest" description="Disordered" evidence="2">
    <location>
        <begin position="251"/>
        <end position="271"/>
    </location>
</feature>
<dbReference type="InterPro" id="IPR058649">
    <property type="entry name" value="CzcB_C"/>
</dbReference>